<dbReference type="EMBL" id="JAJAGQ010000003">
    <property type="protein sequence ID" value="KAJ8568727.1"/>
    <property type="molecule type" value="Genomic_DNA"/>
</dbReference>
<accession>A0A9Q1N0F0</accession>
<evidence type="ECO:0000256" key="3">
    <source>
        <dbReference type="ARBA" id="ARBA00023170"/>
    </source>
</evidence>
<organism evidence="4 5">
    <name type="scientific">Anisodus acutangulus</name>
    <dbReference type="NCBI Taxonomy" id="402998"/>
    <lineage>
        <taxon>Eukaryota</taxon>
        <taxon>Viridiplantae</taxon>
        <taxon>Streptophyta</taxon>
        <taxon>Embryophyta</taxon>
        <taxon>Tracheophyta</taxon>
        <taxon>Spermatophyta</taxon>
        <taxon>Magnoliopsida</taxon>
        <taxon>eudicotyledons</taxon>
        <taxon>Gunneridae</taxon>
        <taxon>Pentapetalae</taxon>
        <taxon>asterids</taxon>
        <taxon>lamiids</taxon>
        <taxon>Solanales</taxon>
        <taxon>Solanaceae</taxon>
        <taxon>Solanoideae</taxon>
        <taxon>Hyoscyameae</taxon>
        <taxon>Anisodus</taxon>
    </lineage>
</organism>
<comment type="subcellular location">
    <subcellularLocation>
        <location evidence="1">Membrane</location>
        <topology evidence="1">Single-pass type I membrane protein</topology>
    </subcellularLocation>
</comment>
<reference evidence="5" key="1">
    <citation type="journal article" date="2023" name="Proc. Natl. Acad. Sci. U.S.A.">
        <title>Genomic and structural basis for evolution of tropane alkaloid biosynthesis.</title>
        <authorList>
            <person name="Wanga Y.-J."/>
            <person name="Taina T."/>
            <person name="Yua J.-Y."/>
            <person name="Lia J."/>
            <person name="Xua B."/>
            <person name="Chenc J."/>
            <person name="D'Auriad J.C."/>
            <person name="Huanga J.-P."/>
            <person name="Huanga S.-X."/>
        </authorList>
    </citation>
    <scope>NUCLEOTIDE SEQUENCE [LARGE SCALE GENOMIC DNA]</scope>
    <source>
        <strain evidence="5">cv. KIB-2019</strain>
    </source>
</reference>
<dbReference type="Proteomes" id="UP001152561">
    <property type="component" value="Unassembled WGS sequence"/>
</dbReference>
<dbReference type="PANTHER" id="PTHR48053">
    <property type="entry name" value="LEUCINE RICH REPEAT FAMILY PROTEIN, EXPRESSED"/>
    <property type="match status" value="1"/>
</dbReference>
<dbReference type="PANTHER" id="PTHR48053:SF71">
    <property type="entry name" value="LEUCINE RICH REPEAT FAMILY PROTEIN, EXPRESSED"/>
    <property type="match status" value="1"/>
</dbReference>
<dbReference type="Gene3D" id="3.80.10.10">
    <property type="entry name" value="Ribonuclease Inhibitor"/>
    <property type="match status" value="2"/>
</dbReference>
<name>A0A9Q1N0F0_9SOLA</name>
<protein>
    <submittedName>
        <fullName evidence="4">Uncharacterized protein</fullName>
    </submittedName>
</protein>
<evidence type="ECO:0000313" key="5">
    <source>
        <dbReference type="Proteomes" id="UP001152561"/>
    </source>
</evidence>
<dbReference type="Pfam" id="PF00560">
    <property type="entry name" value="LRR_1"/>
    <property type="match status" value="2"/>
</dbReference>
<dbReference type="InterPro" id="IPR051716">
    <property type="entry name" value="Plant_RL_S/T_kinase"/>
</dbReference>
<keyword evidence="2" id="KW-0732">Signal</keyword>
<gene>
    <name evidence="4" type="ORF">K7X08_030949</name>
</gene>
<evidence type="ECO:0000256" key="2">
    <source>
        <dbReference type="ARBA" id="ARBA00022729"/>
    </source>
</evidence>
<evidence type="ECO:0000256" key="1">
    <source>
        <dbReference type="ARBA" id="ARBA00004479"/>
    </source>
</evidence>
<dbReference type="OrthoDB" id="1939111at2759"/>
<proteinExistence type="predicted"/>
<sequence length="135" mass="14557">MHGFSSDLSDNLLFGDRPFSISKLKQLELLNLKNNQLTGPISTILGFYKWSLQGNGLTGKISEVTGLMDLSENESVGPIPSIFGNLSYTGKLNVNGSIPSGFKNLESLTYLDLCSNESSGFIPGCIGDLEHLLTL</sequence>
<dbReference type="GO" id="GO:0016020">
    <property type="term" value="C:membrane"/>
    <property type="evidence" value="ECO:0007669"/>
    <property type="project" value="UniProtKB-SubCell"/>
</dbReference>
<keyword evidence="5" id="KW-1185">Reference proteome</keyword>
<dbReference type="InterPro" id="IPR001611">
    <property type="entry name" value="Leu-rich_rpt"/>
</dbReference>
<dbReference type="AlphaFoldDB" id="A0A9Q1N0F0"/>
<dbReference type="SUPFAM" id="SSF52058">
    <property type="entry name" value="L domain-like"/>
    <property type="match status" value="1"/>
</dbReference>
<keyword evidence="3" id="KW-0675">Receptor</keyword>
<comment type="caution">
    <text evidence="4">The sequence shown here is derived from an EMBL/GenBank/DDBJ whole genome shotgun (WGS) entry which is preliminary data.</text>
</comment>
<dbReference type="InterPro" id="IPR032675">
    <property type="entry name" value="LRR_dom_sf"/>
</dbReference>
<evidence type="ECO:0000313" key="4">
    <source>
        <dbReference type="EMBL" id="KAJ8568727.1"/>
    </source>
</evidence>